<organism evidence="1 2">
    <name type="scientific">Nocardia terpenica</name>
    <dbReference type="NCBI Taxonomy" id="455432"/>
    <lineage>
        <taxon>Bacteria</taxon>
        <taxon>Bacillati</taxon>
        <taxon>Actinomycetota</taxon>
        <taxon>Actinomycetes</taxon>
        <taxon>Mycobacteriales</taxon>
        <taxon>Nocardiaceae</taxon>
        <taxon>Nocardia</taxon>
    </lineage>
</organism>
<dbReference type="OrthoDB" id="4144896at2"/>
<sequence length="179" mass="20742">MDQDRVVAERAIAGLTLRRPWSMQRFIEELSLQRYRPIEIVDGLGEYEGQDFSAIWIPLPEKDCIRVWSGITELEREGLIAHELGHVVLGHEVTTADRLQYYRRTTPSIPDTVIQRLMAQQACLRSNFDLPIERQAEWFATLLMQAAESLRRPLFSDENLTARKRLMLERAAAIFGWST</sequence>
<reference evidence="1 2" key="1">
    <citation type="submission" date="2016-04" db="EMBL/GenBank/DDBJ databases">
        <authorList>
            <person name="Evans L.H."/>
            <person name="Alamgir A."/>
            <person name="Owens N."/>
            <person name="Weber N.D."/>
            <person name="Virtaneva K."/>
            <person name="Barbian K."/>
            <person name="Babar A."/>
            <person name="Rosenke K."/>
        </authorList>
    </citation>
    <scope>NUCLEOTIDE SEQUENCE [LARGE SCALE GENOMIC DNA]</scope>
    <source>
        <strain evidence="1 2">IFM 0406</strain>
    </source>
</reference>
<evidence type="ECO:0000313" key="1">
    <source>
        <dbReference type="EMBL" id="KZM68747.1"/>
    </source>
</evidence>
<dbReference type="STRING" id="455432.AWN90_13170"/>
<dbReference type="EMBL" id="LWGR01000021">
    <property type="protein sequence ID" value="KZM68747.1"/>
    <property type="molecule type" value="Genomic_DNA"/>
</dbReference>
<dbReference type="AlphaFoldDB" id="A0A164HRM2"/>
<proteinExistence type="predicted"/>
<protein>
    <submittedName>
        <fullName evidence="1">Uncharacterized protein</fullName>
    </submittedName>
</protein>
<dbReference type="Proteomes" id="UP000076512">
    <property type="component" value="Unassembled WGS sequence"/>
</dbReference>
<keyword evidence="2" id="KW-1185">Reference proteome</keyword>
<gene>
    <name evidence="1" type="ORF">AWN90_13170</name>
</gene>
<accession>A0A164HRM2</accession>
<dbReference type="RefSeq" id="WP_067580627.1">
    <property type="nucleotide sequence ID" value="NZ_JABMCZ010000002.1"/>
</dbReference>
<name>A0A164HRM2_9NOCA</name>
<evidence type="ECO:0000313" key="2">
    <source>
        <dbReference type="Proteomes" id="UP000076512"/>
    </source>
</evidence>
<comment type="caution">
    <text evidence="1">The sequence shown here is derived from an EMBL/GenBank/DDBJ whole genome shotgun (WGS) entry which is preliminary data.</text>
</comment>